<dbReference type="OrthoDB" id="10251381at2759"/>
<accession>A0A4Z2I3R1</accession>
<dbReference type="PROSITE" id="PS50082">
    <property type="entry name" value="WD_REPEATS_2"/>
    <property type="match status" value="2"/>
</dbReference>
<dbReference type="Pfam" id="PF00400">
    <property type="entry name" value="WD40"/>
    <property type="match status" value="3"/>
</dbReference>
<dbReference type="SMART" id="SM00320">
    <property type="entry name" value="WD40"/>
    <property type="match status" value="2"/>
</dbReference>
<dbReference type="InterPro" id="IPR036322">
    <property type="entry name" value="WD40_repeat_dom_sf"/>
</dbReference>
<feature type="repeat" description="WD" evidence="3">
    <location>
        <begin position="1"/>
        <end position="25"/>
    </location>
</feature>
<feature type="repeat" description="WD" evidence="3">
    <location>
        <begin position="65"/>
        <end position="101"/>
    </location>
</feature>
<dbReference type="InterPro" id="IPR019775">
    <property type="entry name" value="WD40_repeat_CS"/>
</dbReference>
<reference evidence="4 5" key="1">
    <citation type="submission" date="2019-03" db="EMBL/GenBank/DDBJ databases">
        <title>First draft genome of Liparis tanakae, snailfish: a comprehensive survey of snailfish specific genes.</title>
        <authorList>
            <person name="Kim W."/>
            <person name="Song I."/>
            <person name="Jeong J.-H."/>
            <person name="Kim D."/>
            <person name="Kim S."/>
            <person name="Ryu S."/>
            <person name="Song J.Y."/>
            <person name="Lee S.K."/>
        </authorList>
    </citation>
    <scope>NUCLEOTIDE SEQUENCE [LARGE SCALE GENOMIC DNA]</scope>
    <source>
        <tissue evidence="4">Muscle</tissue>
    </source>
</reference>
<dbReference type="InterPro" id="IPR015943">
    <property type="entry name" value="WD40/YVTN_repeat-like_dom_sf"/>
</dbReference>
<dbReference type="PROSITE" id="PS00678">
    <property type="entry name" value="WD_REPEATS_1"/>
    <property type="match status" value="1"/>
</dbReference>
<dbReference type="SUPFAM" id="SSF50978">
    <property type="entry name" value="WD40 repeat-like"/>
    <property type="match status" value="1"/>
</dbReference>
<dbReference type="PANTHER" id="PTHR44324:SF1">
    <property type="entry name" value="WD REPEAT-CONTAINING PROTEIN 49"/>
    <property type="match status" value="1"/>
</dbReference>
<organism evidence="4 5">
    <name type="scientific">Liparis tanakae</name>
    <name type="common">Tanaka's snailfish</name>
    <dbReference type="NCBI Taxonomy" id="230148"/>
    <lineage>
        <taxon>Eukaryota</taxon>
        <taxon>Metazoa</taxon>
        <taxon>Chordata</taxon>
        <taxon>Craniata</taxon>
        <taxon>Vertebrata</taxon>
        <taxon>Euteleostomi</taxon>
        <taxon>Actinopterygii</taxon>
        <taxon>Neopterygii</taxon>
        <taxon>Teleostei</taxon>
        <taxon>Neoteleostei</taxon>
        <taxon>Acanthomorphata</taxon>
        <taxon>Eupercaria</taxon>
        <taxon>Perciformes</taxon>
        <taxon>Cottioidei</taxon>
        <taxon>Cottales</taxon>
        <taxon>Liparidae</taxon>
        <taxon>Liparis</taxon>
    </lineage>
</organism>
<dbReference type="AlphaFoldDB" id="A0A4Z2I3R1"/>
<dbReference type="PANTHER" id="PTHR44324">
    <property type="entry name" value="WD40 REPEAT DOMAIN 95"/>
    <property type="match status" value="1"/>
</dbReference>
<evidence type="ECO:0000256" key="2">
    <source>
        <dbReference type="ARBA" id="ARBA00022737"/>
    </source>
</evidence>
<name>A0A4Z2I3R1_9TELE</name>
<dbReference type="Proteomes" id="UP000314294">
    <property type="component" value="Unassembled WGS sequence"/>
</dbReference>
<dbReference type="InterPro" id="IPR051242">
    <property type="entry name" value="WD-EF-hand_domain"/>
</dbReference>
<evidence type="ECO:0000313" key="4">
    <source>
        <dbReference type="EMBL" id="TNN72617.1"/>
    </source>
</evidence>
<protein>
    <submittedName>
        <fullName evidence="4">WD repeat-containing protein 49</fullName>
    </submittedName>
</protein>
<comment type="caution">
    <text evidence="4">The sequence shown here is derived from an EMBL/GenBank/DDBJ whole genome shotgun (WGS) entry which is preliminary data.</text>
</comment>
<evidence type="ECO:0000256" key="3">
    <source>
        <dbReference type="PROSITE-ProRule" id="PRU00221"/>
    </source>
</evidence>
<keyword evidence="2" id="KW-0677">Repeat</keyword>
<gene>
    <name evidence="4" type="primary">WDR49_1</name>
    <name evidence="4" type="ORF">EYF80_017224</name>
</gene>
<dbReference type="EMBL" id="SRLO01000135">
    <property type="protein sequence ID" value="TNN72617.1"/>
    <property type="molecule type" value="Genomic_DNA"/>
</dbReference>
<keyword evidence="5" id="KW-1185">Reference proteome</keyword>
<proteinExistence type="predicted"/>
<sequence>MALDGTQTRLFTAGLDGEIKVWDFNGRCLHRMNAGLGRAVEISQVLVLKKSILVMGWESLLVGQFTAHNKDLGSIVMAVSPCGKYLVTADREGTLKTWDIQRYCLEPHDGITTEPPKLLRSFRPHLDRVTHLEMCLHGDRLLVLSASSDCSVALSYLPGEMIGLFGQVDIDTDTQTHTQVVSVHCTTHNAQPM</sequence>
<evidence type="ECO:0000256" key="1">
    <source>
        <dbReference type="ARBA" id="ARBA00022574"/>
    </source>
</evidence>
<dbReference type="Gene3D" id="2.130.10.10">
    <property type="entry name" value="YVTN repeat-like/Quinoprotein amine dehydrogenase"/>
    <property type="match status" value="1"/>
</dbReference>
<dbReference type="InterPro" id="IPR001680">
    <property type="entry name" value="WD40_rpt"/>
</dbReference>
<evidence type="ECO:0000313" key="5">
    <source>
        <dbReference type="Proteomes" id="UP000314294"/>
    </source>
</evidence>
<keyword evidence="1 3" id="KW-0853">WD repeat</keyword>